<name>A0A4R1KXC0_9PAST</name>
<dbReference type="SUPFAM" id="SSF53271">
    <property type="entry name" value="PRTase-like"/>
    <property type="match status" value="1"/>
</dbReference>
<dbReference type="PANTHER" id="PTHR47505">
    <property type="entry name" value="DNA UTILIZATION PROTEIN YHGH"/>
    <property type="match status" value="1"/>
</dbReference>
<dbReference type="AlphaFoldDB" id="A0A4R1KXC0"/>
<organism evidence="2 3">
    <name type="scientific">Lonepinella koalarum</name>
    <dbReference type="NCBI Taxonomy" id="53417"/>
    <lineage>
        <taxon>Bacteria</taxon>
        <taxon>Pseudomonadati</taxon>
        <taxon>Pseudomonadota</taxon>
        <taxon>Gammaproteobacteria</taxon>
        <taxon>Pasteurellales</taxon>
        <taxon>Pasteurellaceae</taxon>
        <taxon>Lonepinella</taxon>
    </lineage>
</organism>
<gene>
    <name evidence="2" type="ORF">EV692_1259</name>
</gene>
<dbReference type="InterPro" id="IPR051910">
    <property type="entry name" value="ComF/GntX_DNA_util-trans"/>
</dbReference>
<dbReference type="CDD" id="cd06223">
    <property type="entry name" value="PRTases_typeI"/>
    <property type="match status" value="1"/>
</dbReference>
<dbReference type="RefSeq" id="WP_132301618.1">
    <property type="nucleotide sequence ID" value="NZ_CP170642.1"/>
</dbReference>
<dbReference type="Gene3D" id="3.40.50.2020">
    <property type="match status" value="1"/>
</dbReference>
<accession>A0A4R1KXC0</accession>
<keyword evidence="3" id="KW-1185">Reference proteome</keyword>
<evidence type="ECO:0000256" key="1">
    <source>
        <dbReference type="ARBA" id="ARBA00008007"/>
    </source>
</evidence>
<dbReference type="Proteomes" id="UP000295496">
    <property type="component" value="Unassembled WGS sequence"/>
</dbReference>
<reference evidence="2 3" key="1">
    <citation type="submission" date="2019-03" db="EMBL/GenBank/DDBJ databases">
        <title>Genomic Encyclopedia of Type Strains, Phase IV (KMG-IV): sequencing the most valuable type-strain genomes for metagenomic binning, comparative biology and taxonomic classification.</title>
        <authorList>
            <person name="Goeker M."/>
        </authorList>
    </citation>
    <scope>NUCLEOTIDE SEQUENCE [LARGE SCALE GENOMIC DNA]</scope>
    <source>
        <strain evidence="2 3">DSM 10053</strain>
    </source>
</reference>
<proteinExistence type="inferred from homology"/>
<protein>
    <submittedName>
        <fullName evidence="2">ComF family protein</fullName>
    </submittedName>
</protein>
<comment type="caution">
    <text evidence="2">The sequence shown here is derived from an EMBL/GenBank/DDBJ whole genome shotgun (WGS) entry which is preliminary data.</text>
</comment>
<evidence type="ECO:0000313" key="3">
    <source>
        <dbReference type="Proteomes" id="UP000295496"/>
    </source>
</evidence>
<dbReference type="InterPro" id="IPR029057">
    <property type="entry name" value="PRTase-like"/>
</dbReference>
<dbReference type="InterPro" id="IPR000836">
    <property type="entry name" value="PRTase_dom"/>
</dbReference>
<dbReference type="PANTHER" id="PTHR47505:SF1">
    <property type="entry name" value="DNA UTILIZATION PROTEIN YHGH"/>
    <property type="match status" value="1"/>
</dbReference>
<evidence type="ECO:0000313" key="2">
    <source>
        <dbReference type="EMBL" id="TCK70036.1"/>
    </source>
</evidence>
<comment type="similarity">
    <text evidence="1">Belongs to the ComF/GntX family.</text>
</comment>
<sequence>MNWFALSCVKCQQKLAIGYHGLCSRCNAEIYRFAYCGCCGAELTRDELRCGKCLQQEPAWQQMVIIGRYSEPLSTLIHRFKFQGQFWLDRSLARLLYLAVRNARRTHALSLPDVILPVPLHHFRHWQRGYNQAALLAKWLARWLNIPVREDLLLRTKNTHSQRGLTAKARRNNLKNAFMVQNKLTKCNYRSVCILDDVITTGSTMNEIAKQLRKMGVQHIQVWGLART</sequence>
<dbReference type="EMBL" id="SMGJ01000003">
    <property type="protein sequence ID" value="TCK70036.1"/>
    <property type="molecule type" value="Genomic_DNA"/>
</dbReference>